<dbReference type="Proteomes" id="UP001596250">
    <property type="component" value="Unassembled WGS sequence"/>
</dbReference>
<dbReference type="SUPFAM" id="SSF53756">
    <property type="entry name" value="UDP-Glycosyltransferase/glycogen phosphorylase"/>
    <property type="match status" value="1"/>
</dbReference>
<dbReference type="Gene3D" id="3.40.50.2000">
    <property type="entry name" value="Glycogen Phosphorylase B"/>
    <property type="match status" value="2"/>
</dbReference>
<dbReference type="InterPro" id="IPR050519">
    <property type="entry name" value="Glycosyltransf_28_UgtP"/>
</dbReference>
<evidence type="ECO:0000256" key="4">
    <source>
        <dbReference type="ARBA" id="ARBA00022679"/>
    </source>
</evidence>
<proteinExistence type="inferred from homology"/>
<evidence type="ECO:0000256" key="2">
    <source>
        <dbReference type="ARBA" id="ARBA00006962"/>
    </source>
</evidence>
<dbReference type="InterPro" id="IPR007235">
    <property type="entry name" value="Glyco_trans_28_C"/>
</dbReference>
<evidence type="ECO:0000313" key="7">
    <source>
        <dbReference type="EMBL" id="MFC5989175.1"/>
    </source>
</evidence>
<comment type="subcellular location">
    <subcellularLocation>
        <location evidence="1">Membrane</location>
    </subcellularLocation>
</comment>
<evidence type="ECO:0000256" key="1">
    <source>
        <dbReference type="ARBA" id="ARBA00004370"/>
    </source>
</evidence>
<feature type="domain" description="Diacylglycerol glucosyltransferase N-terminal" evidence="6">
    <location>
        <begin position="19"/>
        <end position="186"/>
    </location>
</feature>
<accession>A0ABW1IVM2</accession>
<keyword evidence="3" id="KW-0328">Glycosyltransferase</keyword>
<dbReference type="PANTHER" id="PTHR43025">
    <property type="entry name" value="MONOGALACTOSYLDIACYLGLYCEROL SYNTHASE"/>
    <property type="match status" value="1"/>
</dbReference>
<keyword evidence="8" id="KW-1185">Reference proteome</keyword>
<reference evidence="8" key="1">
    <citation type="journal article" date="2019" name="Int. J. Syst. Evol. Microbiol.">
        <title>The Global Catalogue of Microorganisms (GCM) 10K type strain sequencing project: providing services to taxonomists for standard genome sequencing and annotation.</title>
        <authorList>
            <consortium name="The Broad Institute Genomics Platform"/>
            <consortium name="The Broad Institute Genome Sequencing Center for Infectious Disease"/>
            <person name="Wu L."/>
            <person name="Ma J."/>
        </authorList>
    </citation>
    <scope>NUCLEOTIDE SEQUENCE [LARGE SCALE GENOMIC DNA]</scope>
    <source>
        <strain evidence="8">CCM 8749</strain>
    </source>
</reference>
<comment type="caution">
    <text evidence="7">The sequence shown here is derived from an EMBL/GenBank/DDBJ whole genome shotgun (WGS) entry which is preliminary data.</text>
</comment>
<organism evidence="7 8">
    <name type="scientific">Marinicrinis lubricantis</name>
    <dbReference type="NCBI Taxonomy" id="2086470"/>
    <lineage>
        <taxon>Bacteria</taxon>
        <taxon>Bacillati</taxon>
        <taxon>Bacillota</taxon>
        <taxon>Bacilli</taxon>
        <taxon>Bacillales</taxon>
        <taxon>Paenibacillaceae</taxon>
    </lineage>
</organism>
<evidence type="ECO:0000256" key="3">
    <source>
        <dbReference type="ARBA" id="ARBA00022676"/>
    </source>
</evidence>
<name>A0ABW1IVM2_9BACL</name>
<dbReference type="EMBL" id="JBHSQV010000187">
    <property type="protein sequence ID" value="MFC5989175.1"/>
    <property type="molecule type" value="Genomic_DNA"/>
</dbReference>
<protein>
    <submittedName>
        <fullName evidence="7">Glycosyltransferase</fullName>
    </submittedName>
</protein>
<keyword evidence="4" id="KW-0808">Transferase</keyword>
<dbReference type="Pfam" id="PF06925">
    <property type="entry name" value="MGDG_synth"/>
    <property type="match status" value="1"/>
</dbReference>
<dbReference type="Pfam" id="PF04101">
    <property type="entry name" value="Glyco_tran_28_C"/>
    <property type="match status" value="1"/>
</dbReference>
<evidence type="ECO:0000259" key="6">
    <source>
        <dbReference type="Pfam" id="PF06925"/>
    </source>
</evidence>
<gene>
    <name evidence="7" type="ORF">ACFPXP_22445</name>
</gene>
<comment type="similarity">
    <text evidence="2">Belongs to the glycosyltransferase 28 family.</text>
</comment>
<evidence type="ECO:0000259" key="5">
    <source>
        <dbReference type="Pfam" id="PF04101"/>
    </source>
</evidence>
<dbReference type="RefSeq" id="WP_379896745.1">
    <property type="nucleotide sequence ID" value="NZ_CBCSCT010000002.1"/>
</dbReference>
<sequence>MKRKQPNILILTGDFGDGHKQAAYALQEAANHQPGKHGLVNVVDMMELMSPKLHTISKQLFLRSLRSFPSLYRYVYEKTKKPGSSWTHVLHSVRLFSTKKLCRLIDTLRPDIVVSTFPIAAAAMSHLKSKKLCLLPTVTVITDHTNHGYWLHPHTDHYIVATEEVKSSLQKHGVDTSKVTADGIPIRIDFTLHYDKQLLCGKHGLNPELPTVMWMGGGYGFMGEDVPLILDHLSERKKVQVIVVCGRNERLLRHCLNRYGHLKHMVVTGFIEHVHELMAVSDFIITKSGGLTTAEALSQSLPMLLYRPLPGQEEDNARYLVNSGAAWLAEDKLQLQEQIQLLLDYPELLSSMKKRIKELQNHQSAHKALHTIHNIYYSHSSGHFVQEQEFAASLNRYKESSL</sequence>
<feature type="domain" description="Glycosyl transferase family 28 C-terminal" evidence="5">
    <location>
        <begin position="223"/>
        <end position="360"/>
    </location>
</feature>
<dbReference type="PANTHER" id="PTHR43025:SF3">
    <property type="entry name" value="MONOGALACTOSYLDIACYLGLYCEROL SYNTHASE 1, CHLOROPLASTIC"/>
    <property type="match status" value="1"/>
</dbReference>
<evidence type="ECO:0000313" key="8">
    <source>
        <dbReference type="Proteomes" id="UP001596250"/>
    </source>
</evidence>
<dbReference type="InterPro" id="IPR009695">
    <property type="entry name" value="Diacylglyc_glucosyltr_N"/>
</dbReference>